<dbReference type="SUPFAM" id="SSF56436">
    <property type="entry name" value="C-type lectin-like"/>
    <property type="match status" value="2"/>
</dbReference>
<keyword evidence="2" id="KW-1185">Reference proteome</keyword>
<organism evidence="2 3">
    <name type="scientific">Panagrolaimus davidi</name>
    <dbReference type="NCBI Taxonomy" id="227884"/>
    <lineage>
        <taxon>Eukaryota</taxon>
        <taxon>Metazoa</taxon>
        <taxon>Ecdysozoa</taxon>
        <taxon>Nematoda</taxon>
        <taxon>Chromadorea</taxon>
        <taxon>Rhabditida</taxon>
        <taxon>Tylenchina</taxon>
        <taxon>Panagrolaimomorpha</taxon>
        <taxon>Panagrolaimoidea</taxon>
        <taxon>Panagrolaimidae</taxon>
        <taxon>Panagrolaimus</taxon>
    </lineage>
</organism>
<dbReference type="Proteomes" id="UP000887578">
    <property type="component" value="Unplaced"/>
</dbReference>
<feature type="domain" description="C-type lectin" evidence="1">
    <location>
        <begin position="107"/>
        <end position="225"/>
    </location>
</feature>
<accession>A0A914P9Y5</accession>
<name>A0A914P9Y5_9BILA</name>
<dbReference type="SMART" id="SM00034">
    <property type="entry name" value="CLECT"/>
    <property type="match status" value="1"/>
</dbReference>
<feature type="domain" description="C-type lectin" evidence="1">
    <location>
        <begin position="17"/>
        <end position="79"/>
    </location>
</feature>
<evidence type="ECO:0000313" key="3">
    <source>
        <dbReference type="WBParaSite" id="PDA_v2.g11530.t1"/>
    </source>
</evidence>
<protein>
    <submittedName>
        <fullName evidence="3">C-type lectin domain-containing protein</fullName>
    </submittedName>
</protein>
<dbReference type="Gene3D" id="3.10.100.10">
    <property type="entry name" value="Mannose-Binding Protein A, subunit A"/>
    <property type="match status" value="2"/>
</dbReference>
<sequence length="228" mass="25902">MFNLGIVPVSYLSYVPYSGLFTNDWGSSWEWTDGSPVDFLYWRPNYPDLTNPKPTTCASLTDTGLENYDCSAASAIVCKINLSPQTILHPPTTTAPKCSGNFSYFEATNSCYGVFYGNYAYGLTWDDSENVCKTFNGHLASIHSDEEYRYVYGISFYSYRTGTWAGLFSNDHGNTWRWSDGSPVDYIYWQPDAPYRTSGWNECGIMEYNGFLDSDCDRHVTFVCKIKL</sequence>
<dbReference type="CDD" id="cd00037">
    <property type="entry name" value="CLECT"/>
    <property type="match status" value="1"/>
</dbReference>
<dbReference type="WBParaSite" id="PDA_v2.g11530.t1">
    <property type="protein sequence ID" value="PDA_v2.g11530.t1"/>
    <property type="gene ID" value="PDA_v2.g11530"/>
</dbReference>
<dbReference type="PANTHER" id="PTHR22803">
    <property type="entry name" value="MANNOSE, PHOSPHOLIPASE, LECTIN RECEPTOR RELATED"/>
    <property type="match status" value="1"/>
</dbReference>
<dbReference type="PRINTS" id="PR01504">
    <property type="entry name" value="PNCREATITSAP"/>
</dbReference>
<dbReference type="InterPro" id="IPR001304">
    <property type="entry name" value="C-type_lectin-like"/>
</dbReference>
<dbReference type="Pfam" id="PF00059">
    <property type="entry name" value="Lectin_C"/>
    <property type="match status" value="1"/>
</dbReference>
<dbReference type="PROSITE" id="PS50041">
    <property type="entry name" value="C_TYPE_LECTIN_2"/>
    <property type="match status" value="2"/>
</dbReference>
<dbReference type="InterPro" id="IPR050111">
    <property type="entry name" value="C-type_lectin/snaclec_domain"/>
</dbReference>
<proteinExistence type="predicted"/>
<dbReference type="InterPro" id="IPR016187">
    <property type="entry name" value="CTDL_fold"/>
</dbReference>
<reference evidence="3" key="1">
    <citation type="submission" date="2022-11" db="UniProtKB">
        <authorList>
            <consortium name="WormBaseParasite"/>
        </authorList>
    </citation>
    <scope>IDENTIFICATION</scope>
</reference>
<evidence type="ECO:0000259" key="1">
    <source>
        <dbReference type="PROSITE" id="PS50041"/>
    </source>
</evidence>
<dbReference type="AlphaFoldDB" id="A0A914P9Y5"/>
<evidence type="ECO:0000313" key="2">
    <source>
        <dbReference type="Proteomes" id="UP000887578"/>
    </source>
</evidence>
<dbReference type="InterPro" id="IPR016186">
    <property type="entry name" value="C-type_lectin-like/link_sf"/>
</dbReference>